<reference evidence="2 3" key="1">
    <citation type="submission" date="2018-09" db="EMBL/GenBank/DDBJ databases">
        <title>Nocardia yunnanensis sp. nov., an actinomycete isolated from a soil sample.</title>
        <authorList>
            <person name="Zhang J."/>
        </authorList>
    </citation>
    <scope>NUCLEOTIDE SEQUENCE [LARGE SCALE GENOMIC DNA]</scope>
    <source>
        <strain evidence="2 3">CFHS0054</strain>
    </source>
</reference>
<feature type="signal peptide" evidence="1">
    <location>
        <begin position="1"/>
        <end position="24"/>
    </location>
</feature>
<dbReference type="Proteomes" id="UP000267164">
    <property type="component" value="Chromosome"/>
</dbReference>
<name>A0A386ZLD9_9NOCA</name>
<keyword evidence="3" id="KW-1185">Reference proteome</keyword>
<dbReference type="AlphaFoldDB" id="A0A386ZLD9"/>
<dbReference type="InterPro" id="IPR024520">
    <property type="entry name" value="DUF3558"/>
</dbReference>
<dbReference type="EMBL" id="CP032568">
    <property type="protein sequence ID" value="AYF78103.1"/>
    <property type="molecule type" value="Genomic_DNA"/>
</dbReference>
<keyword evidence="1" id="KW-0732">Signal</keyword>
<feature type="chain" id="PRO_5017448545" evidence="1">
    <location>
        <begin position="25"/>
        <end position="170"/>
    </location>
</feature>
<dbReference type="PROSITE" id="PS51257">
    <property type="entry name" value="PROKAR_LIPOPROTEIN"/>
    <property type="match status" value="1"/>
</dbReference>
<accession>A0A386ZLD9</accession>
<evidence type="ECO:0000256" key="1">
    <source>
        <dbReference type="SAM" id="SignalP"/>
    </source>
</evidence>
<organism evidence="2 3">
    <name type="scientific">Nocardia yunnanensis</name>
    <dbReference type="NCBI Taxonomy" id="2382165"/>
    <lineage>
        <taxon>Bacteria</taxon>
        <taxon>Bacillati</taxon>
        <taxon>Actinomycetota</taxon>
        <taxon>Actinomycetes</taxon>
        <taxon>Mycobacteriales</taxon>
        <taxon>Nocardiaceae</taxon>
        <taxon>Nocardia</taxon>
    </lineage>
</organism>
<protein>
    <submittedName>
        <fullName evidence="2">DUF3558 domain-containing protein</fullName>
    </submittedName>
</protein>
<sequence>MRRVSARIMVAALLITALTGCSHAAKQDGAPASADPNLLAGCGPVEDQKLASAIAVTNMRQLSAPTICDWTASNPGGGAVDLTYAWLRDDTLAREVQIAGQFGYRIERLVVKNFGGMYWRDPKDPGSCAVTVADTGTVTWWVHNRDHAARPDPCAAAMTLMNAVLSVDGV</sequence>
<gene>
    <name evidence="2" type="ORF">D7D52_34580</name>
</gene>
<evidence type="ECO:0000313" key="3">
    <source>
        <dbReference type="Proteomes" id="UP000267164"/>
    </source>
</evidence>
<proteinExistence type="predicted"/>
<dbReference type="Pfam" id="PF12079">
    <property type="entry name" value="DUF3558"/>
    <property type="match status" value="1"/>
</dbReference>
<dbReference type="KEGG" id="nyu:D7D52_34580"/>
<dbReference type="OrthoDB" id="4548946at2"/>
<evidence type="ECO:0000313" key="2">
    <source>
        <dbReference type="EMBL" id="AYF78103.1"/>
    </source>
</evidence>
<dbReference type="RefSeq" id="WP_120743186.1">
    <property type="nucleotide sequence ID" value="NZ_CP032568.1"/>
</dbReference>